<protein>
    <submittedName>
        <fullName evidence="2">Uncharacterized protein</fullName>
    </submittedName>
</protein>
<keyword evidence="1" id="KW-0812">Transmembrane</keyword>
<name>A0A8C3IIA6_CHRPI</name>
<dbReference type="AlphaFoldDB" id="A0A8C3IIA6"/>
<dbReference type="Proteomes" id="UP000694380">
    <property type="component" value="Unplaced"/>
</dbReference>
<keyword evidence="3" id="KW-1185">Reference proteome</keyword>
<feature type="transmembrane region" description="Helical" evidence="1">
    <location>
        <begin position="12"/>
        <end position="34"/>
    </location>
</feature>
<accession>A0A8C3IIA6</accession>
<keyword evidence="1" id="KW-0472">Membrane</keyword>
<evidence type="ECO:0000256" key="1">
    <source>
        <dbReference type="SAM" id="Phobius"/>
    </source>
</evidence>
<sequence>EYPSTFIRSSHWLALLFHLVPLPFQLLTTLFVSAQVSLPYSMAGSTVELKIFVRAVLSIFLLRTSLMELNAHCPARILLESYPFMSWRILTSWPKYTYCSISSPVTVIQAFLKTSDCMYFVLQRFIFRPT</sequence>
<reference evidence="2" key="1">
    <citation type="submission" date="2025-08" db="UniProtKB">
        <authorList>
            <consortium name="Ensembl"/>
        </authorList>
    </citation>
    <scope>IDENTIFICATION</scope>
</reference>
<evidence type="ECO:0000313" key="2">
    <source>
        <dbReference type="Ensembl" id="ENSCPBP00000034816.1"/>
    </source>
</evidence>
<proteinExistence type="predicted"/>
<reference evidence="2" key="2">
    <citation type="submission" date="2025-09" db="UniProtKB">
        <authorList>
            <consortium name="Ensembl"/>
        </authorList>
    </citation>
    <scope>IDENTIFICATION</scope>
</reference>
<evidence type="ECO:0000313" key="3">
    <source>
        <dbReference type="Proteomes" id="UP000694380"/>
    </source>
</evidence>
<organism evidence="2 3">
    <name type="scientific">Chrysemys picta bellii</name>
    <name type="common">Western painted turtle</name>
    <name type="synonym">Emys bellii</name>
    <dbReference type="NCBI Taxonomy" id="8478"/>
    <lineage>
        <taxon>Eukaryota</taxon>
        <taxon>Metazoa</taxon>
        <taxon>Chordata</taxon>
        <taxon>Craniata</taxon>
        <taxon>Vertebrata</taxon>
        <taxon>Euteleostomi</taxon>
        <taxon>Archelosauria</taxon>
        <taxon>Testudinata</taxon>
        <taxon>Testudines</taxon>
        <taxon>Cryptodira</taxon>
        <taxon>Durocryptodira</taxon>
        <taxon>Testudinoidea</taxon>
        <taxon>Emydidae</taxon>
        <taxon>Chrysemys</taxon>
    </lineage>
</organism>
<keyword evidence="1" id="KW-1133">Transmembrane helix</keyword>
<dbReference type="Ensembl" id="ENSCPBT00000040863.1">
    <property type="protein sequence ID" value="ENSCPBP00000034816.1"/>
    <property type="gene ID" value="ENSCPBG00000024286.1"/>
</dbReference>